<organism evidence="1 2">
    <name type="scientific">Sulfobacillus benefaciens</name>
    <dbReference type="NCBI Taxonomy" id="453960"/>
    <lineage>
        <taxon>Bacteria</taxon>
        <taxon>Bacillati</taxon>
        <taxon>Bacillota</taxon>
        <taxon>Clostridia</taxon>
        <taxon>Eubacteriales</taxon>
        <taxon>Clostridiales Family XVII. Incertae Sedis</taxon>
        <taxon>Sulfobacillus</taxon>
    </lineage>
</organism>
<accession>A0A2T2XCB4</accession>
<dbReference type="AlphaFoldDB" id="A0A2T2XCB4"/>
<name>A0A2T2XCB4_9FIRM</name>
<reference evidence="1 2" key="1">
    <citation type="journal article" date="2014" name="BMC Genomics">
        <title>Comparison of environmental and isolate Sulfobacillus genomes reveals diverse carbon, sulfur, nitrogen, and hydrogen metabolisms.</title>
        <authorList>
            <person name="Justice N.B."/>
            <person name="Norman A."/>
            <person name="Brown C.T."/>
            <person name="Singh A."/>
            <person name="Thomas B.C."/>
            <person name="Banfield J.F."/>
        </authorList>
    </citation>
    <scope>NUCLEOTIDE SEQUENCE [LARGE SCALE GENOMIC DNA]</scope>
    <source>
        <strain evidence="1">AMDSBA4</strain>
    </source>
</reference>
<dbReference type="Proteomes" id="UP000242972">
    <property type="component" value="Unassembled WGS sequence"/>
</dbReference>
<comment type="caution">
    <text evidence="1">The sequence shown here is derived from an EMBL/GenBank/DDBJ whole genome shotgun (WGS) entry which is preliminary data.</text>
</comment>
<evidence type="ECO:0000313" key="1">
    <source>
        <dbReference type="EMBL" id="PSR32102.1"/>
    </source>
</evidence>
<gene>
    <name evidence="1" type="ORF">C7B46_15890</name>
</gene>
<proteinExistence type="predicted"/>
<evidence type="ECO:0000313" key="2">
    <source>
        <dbReference type="Proteomes" id="UP000242972"/>
    </source>
</evidence>
<sequence length="116" mass="12372">MIMRDLSNREAMMGEITSPLDCYGMGTHRPLVASGYRPGAPGAAGLQSAPSRCVAALWTPAPRATQTAKSGAMGPCRAVCVKAKMKISKNAKIISPKLPREFLQKRQSHFAKTADA</sequence>
<dbReference type="EMBL" id="PXYW01000052">
    <property type="protein sequence ID" value="PSR32102.1"/>
    <property type="molecule type" value="Genomic_DNA"/>
</dbReference>
<protein>
    <submittedName>
        <fullName evidence="1">Uncharacterized protein</fullName>
    </submittedName>
</protein>